<proteinExistence type="predicted"/>
<name>Q2HEV1_CHAGB</name>
<dbReference type="GeneID" id="4386868"/>
<evidence type="ECO:0000313" key="2">
    <source>
        <dbReference type="EMBL" id="EAQ93018.1"/>
    </source>
</evidence>
<dbReference type="AlphaFoldDB" id="Q2HEV1"/>
<dbReference type="OrthoDB" id="4585987at2759"/>
<reference evidence="3" key="1">
    <citation type="journal article" date="2015" name="Genome Announc.">
        <title>Draft genome sequence of the cellulolytic fungus Chaetomium globosum.</title>
        <authorList>
            <person name="Cuomo C.A."/>
            <person name="Untereiner W.A."/>
            <person name="Ma L.-J."/>
            <person name="Grabherr M."/>
            <person name="Birren B.W."/>
        </authorList>
    </citation>
    <scope>NUCLEOTIDE SEQUENCE [LARGE SCALE GENOMIC DNA]</scope>
    <source>
        <strain evidence="3">ATCC 6205 / CBS 148.51 / DSM 1962 / NBRC 6347 / NRRL 1970</strain>
    </source>
</reference>
<gene>
    <name evidence="2" type="ORF">CHGG_01253</name>
</gene>
<dbReference type="eggNOG" id="ENOG502RS92">
    <property type="taxonomic scope" value="Eukaryota"/>
</dbReference>
<dbReference type="RefSeq" id="XP_001220474.1">
    <property type="nucleotide sequence ID" value="XM_001220473.1"/>
</dbReference>
<evidence type="ECO:0000256" key="1">
    <source>
        <dbReference type="SAM" id="MobiDB-lite"/>
    </source>
</evidence>
<dbReference type="Proteomes" id="UP000001056">
    <property type="component" value="Unassembled WGS sequence"/>
</dbReference>
<feature type="compositionally biased region" description="Polar residues" evidence="1">
    <location>
        <begin position="67"/>
        <end position="81"/>
    </location>
</feature>
<dbReference type="VEuPathDB" id="FungiDB:CHGG_01253"/>
<sequence length="343" mass="38761">MEKKRTSLELLQAELPPTQEEQVAVNPPLQKRHLGSAEPRIKRARLTRQNLAEFNKMSKKNPDPISDSRSTTVRPTSTITSGFADKARRSGILDPRSSKPPKNLNDIRKRWRLLKEYNVDDDYDQVYNQDCNGLPEDLGFKYGLSTLQPDFVEGLEKEEFRPFPVDEYVPGAALYQNDPHSITLPQIAGEWPGNMREATIQSACSGAAMVYARSQALSYMGEEDPSGYASVTTFTTDGTSLNLYAHYATPVEDDESRVEYHQYLISSTNLTSTYQGHKDGRRGLRNAQDYANDQSEQLRDQLKQYWKQNRSKLPSVAVGVYSLEVEPRPHAMEGDEDASPHVL</sequence>
<protein>
    <submittedName>
        <fullName evidence="2">Uncharacterized protein</fullName>
    </submittedName>
</protein>
<accession>Q2HEV1</accession>
<dbReference type="HOGENOM" id="CLU_037975_0_0_1"/>
<dbReference type="EMBL" id="CH408029">
    <property type="protein sequence ID" value="EAQ93018.1"/>
    <property type="molecule type" value="Genomic_DNA"/>
</dbReference>
<feature type="region of interest" description="Disordered" evidence="1">
    <location>
        <begin position="15"/>
        <end position="104"/>
    </location>
</feature>
<dbReference type="InParanoid" id="Q2HEV1"/>
<dbReference type="OMA" id="YINRVER"/>
<evidence type="ECO:0000313" key="3">
    <source>
        <dbReference type="Proteomes" id="UP000001056"/>
    </source>
</evidence>
<keyword evidence="3" id="KW-1185">Reference proteome</keyword>
<organism evidence="2 3">
    <name type="scientific">Chaetomium globosum (strain ATCC 6205 / CBS 148.51 / DSM 1962 / NBRC 6347 / NRRL 1970)</name>
    <name type="common">Soil fungus</name>
    <dbReference type="NCBI Taxonomy" id="306901"/>
    <lineage>
        <taxon>Eukaryota</taxon>
        <taxon>Fungi</taxon>
        <taxon>Dikarya</taxon>
        <taxon>Ascomycota</taxon>
        <taxon>Pezizomycotina</taxon>
        <taxon>Sordariomycetes</taxon>
        <taxon>Sordariomycetidae</taxon>
        <taxon>Sordariales</taxon>
        <taxon>Chaetomiaceae</taxon>
        <taxon>Chaetomium</taxon>
    </lineage>
</organism>